<comment type="caution">
    <text evidence="1">The sequence shown here is derived from an EMBL/GenBank/DDBJ whole genome shotgun (WGS) entry which is preliminary data.</text>
</comment>
<reference evidence="1 2" key="1">
    <citation type="journal article" date="2019" name="G3 (Bethesda)">
        <title>Sequencing of a Wild Apple (Malus baccata) Genome Unravels the Differences Between Cultivated and Wild Apple Species Regarding Disease Resistance and Cold Tolerance.</title>
        <authorList>
            <person name="Chen X."/>
        </authorList>
    </citation>
    <scope>NUCLEOTIDE SEQUENCE [LARGE SCALE GENOMIC DNA]</scope>
    <source>
        <strain evidence="2">cv. Shandingzi</strain>
        <tissue evidence="1">Leaves</tissue>
    </source>
</reference>
<proteinExistence type="predicted"/>
<dbReference type="Proteomes" id="UP000315295">
    <property type="component" value="Unassembled WGS sequence"/>
</dbReference>
<accession>A0A540LB43</accession>
<name>A0A540LB43_MALBA</name>
<protein>
    <submittedName>
        <fullName evidence="1">Uncharacterized protein</fullName>
    </submittedName>
</protein>
<organism evidence="1 2">
    <name type="scientific">Malus baccata</name>
    <name type="common">Siberian crab apple</name>
    <name type="synonym">Pyrus baccata</name>
    <dbReference type="NCBI Taxonomy" id="106549"/>
    <lineage>
        <taxon>Eukaryota</taxon>
        <taxon>Viridiplantae</taxon>
        <taxon>Streptophyta</taxon>
        <taxon>Embryophyta</taxon>
        <taxon>Tracheophyta</taxon>
        <taxon>Spermatophyta</taxon>
        <taxon>Magnoliopsida</taxon>
        <taxon>eudicotyledons</taxon>
        <taxon>Gunneridae</taxon>
        <taxon>Pentapetalae</taxon>
        <taxon>rosids</taxon>
        <taxon>fabids</taxon>
        <taxon>Rosales</taxon>
        <taxon>Rosaceae</taxon>
        <taxon>Amygdaloideae</taxon>
        <taxon>Maleae</taxon>
        <taxon>Malus</taxon>
    </lineage>
</organism>
<evidence type="ECO:0000313" key="1">
    <source>
        <dbReference type="EMBL" id="TQD83698.1"/>
    </source>
</evidence>
<gene>
    <name evidence="1" type="ORF">C1H46_030728</name>
</gene>
<sequence>MCSNWQAPIRNYISYPLPSFTSPPPTYMSDLHRGQVLEFSFLRGCDDDGDVVFVAGGQGLYCLFFAAFGPKFVEAFPL</sequence>
<evidence type="ECO:0000313" key="2">
    <source>
        <dbReference type="Proteomes" id="UP000315295"/>
    </source>
</evidence>
<dbReference type="EMBL" id="VIEB01000668">
    <property type="protein sequence ID" value="TQD83698.1"/>
    <property type="molecule type" value="Genomic_DNA"/>
</dbReference>
<dbReference type="AlphaFoldDB" id="A0A540LB43"/>
<keyword evidence="2" id="KW-1185">Reference proteome</keyword>